<evidence type="ECO:0000256" key="1">
    <source>
        <dbReference type="SAM" id="Coils"/>
    </source>
</evidence>
<feature type="compositionally biased region" description="Acidic residues" evidence="2">
    <location>
        <begin position="158"/>
        <end position="168"/>
    </location>
</feature>
<dbReference type="AlphaFoldDB" id="A0A0E0DCC1"/>
<accession>A0A0E0DCC1</accession>
<name>A0A0E0DCC1_9ORYZ</name>
<evidence type="ECO:0000256" key="2">
    <source>
        <dbReference type="SAM" id="MobiDB-lite"/>
    </source>
</evidence>
<organism evidence="3">
    <name type="scientific">Oryza meridionalis</name>
    <dbReference type="NCBI Taxonomy" id="40149"/>
    <lineage>
        <taxon>Eukaryota</taxon>
        <taxon>Viridiplantae</taxon>
        <taxon>Streptophyta</taxon>
        <taxon>Embryophyta</taxon>
        <taxon>Tracheophyta</taxon>
        <taxon>Spermatophyta</taxon>
        <taxon>Magnoliopsida</taxon>
        <taxon>Liliopsida</taxon>
        <taxon>Poales</taxon>
        <taxon>Poaceae</taxon>
        <taxon>BOP clade</taxon>
        <taxon>Oryzoideae</taxon>
        <taxon>Oryzeae</taxon>
        <taxon>Oryzinae</taxon>
        <taxon>Oryza</taxon>
    </lineage>
</organism>
<feature type="region of interest" description="Disordered" evidence="2">
    <location>
        <begin position="134"/>
        <end position="172"/>
    </location>
</feature>
<dbReference type="HOGENOM" id="CLU_667967_0_0_1"/>
<keyword evidence="1" id="KW-0175">Coiled coil</keyword>
<reference evidence="3" key="2">
    <citation type="submission" date="2018-05" db="EMBL/GenBank/DDBJ databases">
        <title>OmerRS3 (Oryza meridionalis Reference Sequence Version 3).</title>
        <authorList>
            <person name="Zhang J."/>
            <person name="Kudrna D."/>
            <person name="Lee S."/>
            <person name="Talag J."/>
            <person name="Welchert J."/>
            <person name="Wing R.A."/>
        </authorList>
    </citation>
    <scope>NUCLEOTIDE SEQUENCE [LARGE SCALE GENOMIC DNA]</scope>
    <source>
        <strain evidence="3">cv. OR44</strain>
    </source>
</reference>
<keyword evidence="4" id="KW-1185">Reference proteome</keyword>
<feature type="compositionally biased region" description="Basic residues" evidence="2">
    <location>
        <begin position="136"/>
        <end position="152"/>
    </location>
</feature>
<sequence length="412" mass="45647">MPKWDRHCMSNWFYHTIPFEATSDAAKTMKWRHRAIAPVRKPKVAIDGTMKARFALLRKIALRLSCRDLVEEFSLTLPQAESEARKMIGELTINEYSKLLTRQTGGRANRVFFGELPVRANPIKVVIIDDDAESSKKHKRAKGKSAPCKHKPIASTDSDADDEEEAVDESFAAGTSASVEGVVKAASTAFAPPPFLAPHLSPLNPSIGKQAITETSGSDNSLSAPRFVSSDFETRVELIPFVKGVGHLVSPVPGLVPFTELNKFDEGCTAAKSLLVRALLAQCSIEKMARIRLDGYKSRLRSLEGELSRRDLEKEALTGLLKEANIEIKKLRLELEMEKKETQGLVDYYNESEGKMKAHRQELELEKSAAKVAMDEAKTACHTLRLALTDLRARASEVPARDASALAFMEWT</sequence>
<dbReference type="Proteomes" id="UP000008021">
    <property type="component" value="Chromosome 4"/>
</dbReference>
<protein>
    <submittedName>
        <fullName evidence="3">Uncharacterized protein</fullName>
    </submittedName>
</protein>
<evidence type="ECO:0000313" key="3">
    <source>
        <dbReference type="EnsemblPlants" id="OMERI04G06480.1"/>
    </source>
</evidence>
<dbReference type="Gramene" id="OMERI04G06480.1">
    <property type="protein sequence ID" value="OMERI04G06480.1"/>
    <property type="gene ID" value="OMERI04G06480"/>
</dbReference>
<evidence type="ECO:0000313" key="4">
    <source>
        <dbReference type="Proteomes" id="UP000008021"/>
    </source>
</evidence>
<feature type="coiled-coil region" evidence="1">
    <location>
        <begin position="314"/>
        <end position="380"/>
    </location>
</feature>
<dbReference type="EnsemblPlants" id="OMERI04G06480.1">
    <property type="protein sequence ID" value="OMERI04G06480.1"/>
    <property type="gene ID" value="OMERI04G06480"/>
</dbReference>
<proteinExistence type="predicted"/>
<reference evidence="3" key="1">
    <citation type="submission" date="2015-04" db="UniProtKB">
        <authorList>
            <consortium name="EnsemblPlants"/>
        </authorList>
    </citation>
    <scope>IDENTIFICATION</scope>
</reference>